<evidence type="ECO:0000256" key="2">
    <source>
        <dbReference type="ARBA" id="ARBA00022741"/>
    </source>
</evidence>
<evidence type="ECO:0000313" key="7">
    <source>
        <dbReference type="EMBL" id="QXT38956.1"/>
    </source>
</evidence>
<dbReference type="InterPro" id="IPR003593">
    <property type="entry name" value="AAA+_ATPase"/>
</dbReference>
<dbReference type="KEGG" id="gce:KYE46_13590"/>
<dbReference type="NCBIfam" id="NF010068">
    <property type="entry name" value="PRK13548.1"/>
    <property type="match status" value="1"/>
</dbReference>
<dbReference type="GO" id="GO:0016887">
    <property type="term" value="F:ATP hydrolysis activity"/>
    <property type="evidence" value="ECO:0007669"/>
    <property type="project" value="InterPro"/>
</dbReference>
<keyword evidence="4" id="KW-1278">Translocase</keyword>
<feature type="domain" description="ABC transporter" evidence="6">
    <location>
        <begin position="2"/>
        <end position="238"/>
    </location>
</feature>
<accession>A0A8F6TWF4</accession>
<dbReference type="Proteomes" id="UP000825009">
    <property type="component" value="Chromosome"/>
</dbReference>
<evidence type="ECO:0000313" key="8">
    <source>
        <dbReference type="Proteomes" id="UP000825009"/>
    </source>
</evidence>
<dbReference type="Pfam" id="PF00005">
    <property type="entry name" value="ABC_tran"/>
    <property type="match status" value="1"/>
</dbReference>
<dbReference type="PROSITE" id="PS00211">
    <property type="entry name" value="ABC_TRANSPORTER_1"/>
    <property type="match status" value="1"/>
</dbReference>
<sequence length="261" mass="28070">MLSTEQITVQLGRKPILHGIDMAAPAGAFTAIVGHNGSGKTTLLRAITQEVDYGGRVLLDGRDIRGLQGWELAARRAVLPQASRISFPFTVREIVRLGLMAGRDGADRTLPSKALARVGLAGFEGRYYHELSGGEQQRAQLARVLCQVWEPVAEGAPRWLLLDEPVSSLDIGHQLEVMEIVRDYAEAGGGVIAVMHDLNLTSMFADHVVLLAGGRCLASGAPADVFTDQTLSAAYGCNLRVNFTPRGPATWLLPHSARRVG</sequence>
<dbReference type="AlphaFoldDB" id="A0A8F6TWF4"/>
<keyword evidence="1" id="KW-0813">Transport</keyword>
<keyword evidence="8" id="KW-1185">Reference proteome</keyword>
<evidence type="ECO:0000256" key="1">
    <source>
        <dbReference type="ARBA" id="ARBA00022448"/>
    </source>
</evidence>
<evidence type="ECO:0000256" key="5">
    <source>
        <dbReference type="ARBA" id="ARBA00037066"/>
    </source>
</evidence>
<dbReference type="GO" id="GO:0005524">
    <property type="term" value="F:ATP binding"/>
    <property type="evidence" value="ECO:0007669"/>
    <property type="project" value="UniProtKB-KW"/>
</dbReference>
<dbReference type="RefSeq" id="WP_219001189.1">
    <property type="nucleotide sequence ID" value="NZ_CP079194.1"/>
</dbReference>
<keyword evidence="2" id="KW-0547">Nucleotide-binding</keyword>
<evidence type="ECO:0000256" key="3">
    <source>
        <dbReference type="ARBA" id="ARBA00022840"/>
    </source>
</evidence>
<dbReference type="PANTHER" id="PTHR42794:SF1">
    <property type="entry name" value="HEMIN IMPORT ATP-BINDING PROTEIN HMUV"/>
    <property type="match status" value="1"/>
</dbReference>
<organism evidence="7 8">
    <name type="scientific">Gymnodinialimonas ceratoperidinii</name>
    <dbReference type="NCBI Taxonomy" id="2856823"/>
    <lineage>
        <taxon>Bacteria</taxon>
        <taxon>Pseudomonadati</taxon>
        <taxon>Pseudomonadota</taxon>
        <taxon>Alphaproteobacteria</taxon>
        <taxon>Rhodobacterales</taxon>
        <taxon>Paracoccaceae</taxon>
        <taxon>Gymnodinialimonas</taxon>
    </lineage>
</organism>
<name>A0A8F6TWF4_9RHOB</name>
<reference evidence="7 8" key="1">
    <citation type="submission" date="2021-07" db="EMBL/GenBank/DDBJ databases">
        <title>A novel Jannaschia species isolated from marine dinoflagellate Ceratoperidinium margalefii.</title>
        <authorList>
            <person name="Jiang Y."/>
            <person name="Li Z."/>
        </authorList>
    </citation>
    <scope>NUCLEOTIDE SEQUENCE [LARGE SCALE GENOMIC DNA]</scope>
    <source>
        <strain evidence="7 8">J12C1-MA-4</strain>
    </source>
</reference>
<dbReference type="SMART" id="SM00382">
    <property type="entry name" value="AAA"/>
    <property type="match status" value="1"/>
</dbReference>
<dbReference type="CDD" id="cd03214">
    <property type="entry name" value="ABC_Iron-Siderophores_B12_Hemin"/>
    <property type="match status" value="1"/>
</dbReference>
<protein>
    <submittedName>
        <fullName evidence="7">Heme ABC transporter ATP-binding protein</fullName>
    </submittedName>
</protein>
<comment type="function">
    <text evidence="5">Part of the ABC transporter complex HmuTUV involved in hemin import. Responsible for energy coupling to the transport system.</text>
</comment>
<dbReference type="PROSITE" id="PS50893">
    <property type="entry name" value="ABC_TRANSPORTER_2"/>
    <property type="match status" value="1"/>
</dbReference>
<keyword evidence="3 7" id="KW-0067">ATP-binding</keyword>
<evidence type="ECO:0000256" key="4">
    <source>
        <dbReference type="ARBA" id="ARBA00022967"/>
    </source>
</evidence>
<proteinExistence type="predicted"/>
<dbReference type="InterPro" id="IPR017871">
    <property type="entry name" value="ABC_transporter-like_CS"/>
</dbReference>
<dbReference type="PANTHER" id="PTHR42794">
    <property type="entry name" value="HEMIN IMPORT ATP-BINDING PROTEIN HMUV"/>
    <property type="match status" value="1"/>
</dbReference>
<gene>
    <name evidence="7" type="ORF">KYE46_13590</name>
</gene>
<evidence type="ECO:0000259" key="6">
    <source>
        <dbReference type="PROSITE" id="PS50893"/>
    </source>
</evidence>
<dbReference type="InterPro" id="IPR003439">
    <property type="entry name" value="ABC_transporter-like_ATP-bd"/>
</dbReference>
<dbReference type="EMBL" id="CP079194">
    <property type="protein sequence ID" value="QXT38956.1"/>
    <property type="molecule type" value="Genomic_DNA"/>
</dbReference>